<evidence type="ECO:0000256" key="1">
    <source>
        <dbReference type="SAM" id="MobiDB-lite"/>
    </source>
</evidence>
<feature type="compositionally biased region" description="Low complexity" evidence="1">
    <location>
        <begin position="351"/>
        <end position="366"/>
    </location>
</feature>
<feature type="compositionally biased region" description="Low complexity" evidence="1">
    <location>
        <begin position="612"/>
        <end position="632"/>
    </location>
</feature>
<evidence type="ECO:0000313" key="2">
    <source>
        <dbReference type="EMBL" id="CAI8017669.1"/>
    </source>
</evidence>
<feature type="compositionally biased region" description="Polar residues" evidence="1">
    <location>
        <begin position="237"/>
        <end position="250"/>
    </location>
</feature>
<protein>
    <submittedName>
        <fullName evidence="2">Uncharacterized protein</fullName>
    </submittedName>
</protein>
<feature type="region of interest" description="Disordered" evidence="1">
    <location>
        <begin position="427"/>
        <end position="509"/>
    </location>
</feature>
<gene>
    <name evidence="2" type="ORF">GBAR_LOCUS10694</name>
</gene>
<feature type="compositionally biased region" description="Basic and acidic residues" evidence="1">
    <location>
        <begin position="79"/>
        <end position="89"/>
    </location>
</feature>
<feature type="compositionally biased region" description="Basic and acidic residues" evidence="1">
    <location>
        <begin position="196"/>
        <end position="223"/>
    </location>
</feature>
<name>A0AA35RTZ1_GEOBA</name>
<keyword evidence="3" id="KW-1185">Reference proteome</keyword>
<comment type="caution">
    <text evidence="2">The sequence shown here is derived from an EMBL/GenBank/DDBJ whole genome shotgun (WGS) entry which is preliminary data.</text>
</comment>
<dbReference type="AlphaFoldDB" id="A0AA35RTZ1"/>
<feature type="compositionally biased region" description="Polar residues" evidence="1">
    <location>
        <begin position="698"/>
        <end position="708"/>
    </location>
</feature>
<feature type="region of interest" description="Disordered" evidence="1">
    <location>
        <begin position="522"/>
        <end position="594"/>
    </location>
</feature>
<feature type="region of interest" description="Disordered" evidence="1">
    <location>
        <begin position="820"/>
        <end position="900"/>
    </location>
</feature>
<feature type="region of interest" description="Disordered" evidence="1">
    <location>
        <begin position="68"/>
        <end position="89"/>
    </location>
</feature>
<feature type="region of interest" description="Disordered" evidence="1">
    <location>
        <begin position="296"/>
        <end position="400"/>
    </location>
</feature>
<accession>A0AA35RTZ1</accession>
<feature type="compositionally biased region" description="Polar residues" evidence="1">
    <location>
        <begin position="680"/>
        <end position="690"/>
    </location>
</feature>
<feature type="compositionally biased region" description="Polar residues" evidence="1">
    <location>
        <begin position="765"/>
        <end position="776"/>
    </location>
</feature>
<dbReference type="Proteomes" id="UP001174909">
    <property type="component" value="Unassembled WGS sequence"/>
</dbReference>
<feature type="compositionally biased region" description="Polar residues" evidence="1">
    <location>
        <begin position="522"/>
        <end position="536"/>
    </location>
</feature>
<feature type="region of interest" description="Disordered" evidence="1">
    <location>
        <begin position="606"/>
        <end position="802"/>
    </location>
</feature>
<organism evidence="2 3">
    <name type="scientific">Geodia barretti</name>
    <name type="common">Barrett's horny sponge</name>
    <dbReference type="NCBI Taxonomy" id="519541"/>
    <lineage>
        <taxon>Eukaryota</taxon>
        <taxon>Metazoa</taxon>
        <taxon>Porifera</taxon>
        <taxon>Demospongiae</taxon>
        <taxon>Heteroscleromorpha</taxon>
        <taxon>Tetractinellida</taxon>
        <taxon>Astrophorina</taxon>
        <taxon>Geodiidae</taxon>
        <taxon>Geodia</taxon>
    </lineage>
</organism>
<feature type="compositionally biased region" description="Basic and acidic residues" evidence="1">
    <location>
        <begin position="338"/>
        <end position="350"/>
    </location>
</feature>
<proteinExistence type="predicted"/>
<evidence type="ECO:0000313" key="3">
    <source>
        <dbReference type="Proteomes" id="UP001174909"/>
    </source>
</evidence>
<reference evidence="2" key="1">
    <citation type="submission" date="2023-03" db="EMBL/GenBank/DDBJ databases">
        <authorList>
            <person name="Steffen K."/>
            <person name="Cardenas P."/>
        </authorList>
    </citation>
    <scope>NUCLEOTIDE SEQUENCE</scope>
</reference>
<sequence>MSVSRVKKNKIVMRTQTMKNTKGAGRGTMMEEMEVRVMPEKPRKPLSSVAGCLHSAVSFPCRKIRWGSATTRGEGGEGGEGKVVGDRPLSESELQRQHKRELEVLFGFKPPSTLQQSTKDEEALMAERKECEDGKNEGDVFCEENNREMVVRNVAKPRSNSADSGMVSISPHSSEGGDVEQRHSRNQTVILAPTDEQTRDQKVETSPDNPRAENMDSAQEPKPECGGNVERGEEGSSGVSLTPERSTQRACLQVSRLRTPSEKLQKCSVFSGSPVVCSELEELREASKMTVFPPVISASLSPPATSQDTRSQTFTITPPTTSSSSNSPTRHSSSSSSHHSEKSSGSRDTSHSGSSVSSVASSAASREGTNQHQKNKRKIEKKSTSNRVGKPACRGALGYKAGTGAPVVKVVKRPLSKLKSLLPTSAVPSALPSQVKKPPETKRHTNLPELQNVPETGAAMPRRTSAPSITSNTKSSGLVQPGKKIPRRSLDTTGPLKPARNTFVKPANPNPIKEAVARLSTATNPATVSRSANTASRAGVTTTPTRGRGPVKTKYNPSTPNNRLRVNVKQPISSTNAGPHLPSTSACNTTKPLSSGTVAPELAVGAKSSNKSTGLSTSIVSSGSPSVQQSTPMNQLSHSRAAAGTVVKAANRTVTKDSSTAAARRCGEETGCNGGGIPNTPRSSIASTPSRRVRPKFSLSSIDSTGSGPTFRPPPPPAALGDTFTEGPNEAAVQSTPKSPRRNKRRSFIPTPSRQNESRDVSLLVYNSDSNPIGHQSTDRHDNSLVKQSSLKPTDGGGAGAAPAVEAGRLRTLVPNPRQRRPLLSRNRLTAGAGGGLGKRQPLRGQDGPLKPANAYKFSSKGLGENSEPTVPSAKVVHSPVNKDDQPNTPHSAWSPVRRKPVAEGEACFQCTKRGYRN</sequence>
<feature type="compositionally biased region" description="Polar residues" evidence="1">
    <location>
        <begin position="298"/>
        <end position="308"/>
    </location>
</feature>
<feature type="compositionally biased region" description="Polar residues" evidence="1">
    <location>
        <begin position="465"/>
        <end position="478"/>
    </location>
</feature>
<feature type="compositionally biased region" description="Low complexity" evidence="1">
    <location>
        <begin position="539"/>
        <end position="550"/>
    </location>
</feature>
<dbReference type="EMBL" id="CASHTH010001646">
    <property type="protein sequence ID" value="CAI8017669.1"/>
    <property type="molecule type" value="Genomic_DNA"/>
</dbReference>
<feature type="compositionally biased region" description="Polar residues" evidence="1">
    <location>
        <begin position="555"/>
        <end position="594"/>
    </location>
</feature>
<feature type="region of interest" description="Disordered" evidence="1">
    <location>
        <begin position="152"/>
        <end position="250"/>
    </location>
</feature>
<feature type="compositionally biased region" description="Low complexity" evidence="1">
    <location>
        <begin position="309"/>
        <end position="337"/>
    </location>
</feature>
<feature type="compositionally biased region" description="Polar residues" evidence="1">
    <location>
        <begin position="652"/>
        <end position="661"/>
    </location>
</feature>